<gene>
    <name evidence="1" type="ORF">FMOSSE_LOCUS2343</name>
</gene>
<protein>
    <submittedName>
        <fullName evidence="1">14036_t:CDS:1</fullName>
    </submittedName>
</protein>
<organism evidence="1 2">
    <name type="scientific">Funneliformis mosseae</name>
    <name type="common">Endomycorrhizal fungus</name>
    <name type="synonym">Glomus mosseae</name>
    <dbReference type="NCBI Taxonomy" id="27381"/>
    <lineage>
        <taxon>Eukaryota</taxon>
        <taxon>Fungi</taxon>
        <taxon>Fungi incertae sedis</taxon>
        <taxon>Mucoromycota</taxon>
        <taxon>Glomeromycotina</taxon>
        <taxon>Glomeromycetes</taxon>
        <taxon>Glomerales</taxon>
        <taxon>Glomeraceae</taxon>
        <taxon>Funneliformis</taxon>
    </lineage>
</organism>
<proteinExistence type="predicted"/>
<name>A0A9N8VYT5_FUNMO</name>
<dbReference type="Proteomes" id="UP000789375">
    <property type="component" value="Unassembled WGS sequence"/>
</dbReference>
<sequence>MILSECWGDEPDKRLAMDLSRAPDCDDWNRVVIIEVISTKFTSIKMAKVYMEQVITMKRHSLTASEPNHILAQYLLQKPVPPFKK</sequence>
<dbReference type="AlphaFoldDB" id="A0A9N8VYT5"/>
<evidence type="ECO:0000313" key="2">
    <source>
        <dbReference type="Proteomes" id="UP000789375"/>
    </source>
</evidence>
<comment type="caution">
    <text evidence="1">The sequence shown here is derived from an EMBL/GenBank/DDBJ whole genome shotgun (WGS) entry which is preliminary data.</text>
</comment>
<accession>A0A9N8VYT5</accession>
<dbReference type="EMBL" id="CAJVPP010000303">
    <property type="protein sequence ID" value="CAG8467389.1"/>
    <property type="molecule type" value="Genomic_DNA"/>
</dbReference>
<reference evidence="1" key="1">
    <citation type="submission" date="2021-06" db="EMBL/GenBank/DDBJ databases">
        <authorList>
            <person name="Kallberg Y."/>
            <person name="Tangrot J."/>
            <person name="Rosling A."/>
        </authorList>
    </citation>
    <scope>NUCLEOTIDE SEQUENCE</scope>
    <source>
        <strain evidence="1">87-6 pot B 2015</strain>
    </source>
</reference>
<keyword evidence="2" id="KW-1185">Reference proteome</keyword>
<evidence type="ECO:0000313" key="1">
    <source>
        <dbReference type="EMBL" id="CAG8467389.1"/>
    </source>
</evidence>